<accession>A0A8H4U6Q6</accession>
<dbReference type="AlphaFoldDB" id="A0A8H4U6Q6"/>
<proteinExistence type="predicted"/>
<organism evidence="3 4">
    <name type="scientific">Fusarium sarcochroum</name>
    <dbReference type="NCBI Taxonomy" id="1208366"/>
    <lineage>
        <taxon>Eukaryota</taxon>
        <taxon>Fungi</taxon>
        <taxon>Dikarya</taxon>
        <taxon>Ascomycota</taxon>
        <taxon>Pezizomycotina</taxon>
        <taxon>Sordariomycetes</taxon>
        <taxon>Hypocreomycetidae</taxon>
        <taxon>Hypocreales</taxon>
        <taxon>Nectriaceae</taxon>
        <taxon>Fusarium</taxon>
        <taxon>Fusarium lateritium species complex</taxon>
    </lineage>
</organism>
<feature type="region of interest" description="Disordered" evidence="1">
    <location>
        <begin position="136"/>
        <end position="186"/>
    </location>
</feature>
<evidence type="ECO:0000256" key="2">
    <source>
        <dbReference type="SAM" id="Phobius"/>
    </source>
</evidence>
<keyword evidence="2" id="KW-0472">Membrane</keyword>
<dbReference type="Proteomes" id="UP000622797">
    <property type="component" value="Unassembled WGS sequence"/>
</dbReference>
<reference evidence="3" key="1">
    <citation type="journal article" date="2020" name="BMC Genomics">
        <title>Correction to: Identification and distribution of gene clusters required for synthesis of sphingolipid metabolism inhibitors in diverse species of the filamentous fungus Fusarium.</title>
        <authorList>
            <person name="Kim H.S."/>
            <person name="Lohmar J.M."/>
            <person name="Busman M."/>
            <person name="Brown D.W."/>
            <person name="Naumann T.A."/>
            <person name="Divon H.H."/>
            <person name="Lysoe E."/>
            <person name="Uhlig S."/>
            <person name="Proctor R.H."/>
        </authorList>
    </citation>
    <scope>NUCLEOTIDE SEQUENCE</scope>
    <source>
        <strain evidence="3">NRRL 20472</strain>
    </source>
</reference>
<name>A0A8H4U6Q6_9HYPO</name>
<comment type="caution">
    <text evidence="3">The sequence shown here is derived from an EMBL/GenBank/DDBJ whole genome shotgun (WGS) entry which is preliminary data.</text>
</comment>
<feature type="region of interest" description="Disordered" evidence="1">
    <location>
        <begin position="773"/>
        <end position="810"/>
    </location>
</feature>
<feature type="transmembrane region" description="Helical" evidence="2">
    <location>
        <begin position="610"/>
        <end position="631"/>
    </location>
</feature>
<sequence>MSSYSELQGTTSQHERLVRPSDNSLVPLVVQTSEDPDILPETSTWTRLGKPTSRVQSIVAVSYWIAASILVPGRTTTRYNLKSVSQATLKLILAWPLLCILVSGFENVWPGLTTSKTQPSIESRYDAVHFDPEGHDVDLDASAPSQRQQIVSHSPEEPATTSADSDDIRLGSIPEPSMPNQTRPRDNFITTTYNSSRHAISTLIRPRYLCFVRDFDDRTFETVKVSDYIDENGDDIDLEFIFVSYTRMQFRVATEDEINNYKYPSDEERQANRQLAQRDRQQLIDWGIDAAKRAGKRAFWLDFECVRNEDGVARSTSSSDDVYRICDIVRAAHSMIIAIGPSTSDKISTILRNESSPAFARENTTSWLRQWGSRLWTLPELLLCPGEYRVQLYIAGDTSEPKSMAKRNFAERAWDDADAVKELVDHFEGSAVLSPLHFVEAALTCFSSRKTDQFSQGDIAYAIMGLFPSRQRPIVDKGDSGFQAFAKLSLSNDSGAFLERLVCLSPPPGAPWYETTDRWGVRLSDIQPTSKVIGIQSPDIVLLDEVYSAAIHWDDFKAEPIIEKRSFSQICAALNFYCVALLRSTTLVALVSNMFMTGSPFEGLSDPRNLVIWVLPFTGLIALVMPFLLVTSRRSTAKPYKPRLIGIEGTADVAMVEKYLWGFNHGRLRDTTPQSYSDVPGSSDSASSSTGGFAFTLVDTYSMTLTHFECQIPPVAMFILGEESGMQRAVLCSYDWRHRAFRRQKVLRANRRDLDQMNRTNRIRFLLASSPGAASHTRGVAGSNQSFATDSEANTSVDQRSAQDMTKDGSPSWGPEMLFLSLCFRCWGRGAAVSIGTMAIAQAP</sequence>
<protein>
    <submittedName>
        <fullName evidence="3">Uncharacterized protein</fullName>
    </submittedName>
</protein>
<evidence type="ECO:0000313" key="3">
    <source>
        <dbReference type="EMBL" id="KAF4970570.1"/>
    </source>
</evidence>
<evidence type="ECO:0000313" key="4">
    <source>
        <dbReference type="Proteomes" id="UP000622797"/>
    </source>
</evidence>
<dbReference type="EMBL" id="JABEXW010000116">
    <property type="protein sequence ID" value="KAF4970570.1"/>
    <property type="molecule type" value="Genomic_DNA"/>
</dbReference>
<keyword evidence="4" id="KW-1185">Reference proteome</keyword>
<dbReference type="OrthoDB" id="2624308at2759"/>
<evidence type="ECO:0000256" key="1">
    <source>
        <dbReference type="SAM" id="MobiDB-lite"/>
    </source>
</evidence>
<gene>
    <name evidence="3" type="ORF">FSARC_2435</name>
</gene>
<keyword evidence="2" id="KW-0812">Transmembrane</keyword>
<feature type="compositionally biased region" description="Polar residues" evidence="1">
    <location>
        <begin position="782"/>
        <end position="804"/>
    </location>
</feature>
<reference evidence="3" key="2">
    <citation type="submission" date="2020-05" db="EMBL/GenBank/DDBJ databases">
        <authorList>
            <person name="Kim H.-S."/>
            <person name="Proctor R.H."/>
            <person name="Brown D.W."/>
        </authorList>
    </citation>
    <scope>NUCLEOTIDE SEQUENCE</scope>
    <source>
        <strain evidence="3">NRRL 20472</strain>
    </source>
</reference>
<keyword evidence="2" id="KW-1133">Transmembrane helix</keyword>
<feature type="compositionally biased region" description="Polar residues" evidence="1">
    <location>
        <begin position="143"/>
        <end position="152"/>
    </location>
</feature>